<dbReference type="Proteomes" id="UP000470082">
    <property type="component" value="Unassembled WGS sequence"/>
</dbReference>
<dbReference type="Pfam" id="PF00892">
    <property type="entry name" value="EamA"/>
    <property type="match status" value="2"/>
</dbReference>
<evidence type="ECO:0000256" key="5">
    <source>
        <dbReference type="ARBA" id="ARBA00023136"/>
    </source>
</evidence>
<name>A0A7X2N296_9FIRM</name>
<dbReference type="PANTHER" id="PTHR22911:SF6">
    <property type="entry name" value="SOLUTE CARRIER FAMILY 35 MEMBER G1"/>
    <property type="match status" value="1"/>
</dbReference>
<evidence type="ECO:0000259" key="7">
    <source>
        <dbReference type="Pfam" id="PF00892"/>
    </source>
</evidence>
<dbReference type="SUPFAM" id="SSF103481">
    <property type="entry name" value="Multidrug resistance efflux transporter EmrE"/>
    <property type="match status" value="2"/>
</dbReference>
<feature type="transmembrane region" description="Helical" evidence="6">
    <location>
        <begin position="206"/>
        <end position="229"/>
    </location>
</feature>
<feature type="transmembrane region" description="Helical" evidence="6">
    <location>
        <begin position="37"/>
        <end position="54"/>
    </location>
</feature>
<feature type="transmembrane region" description="Helical" evidence="6">
    <location>
        <begin position="261"/>
        <end position="279"/>
    </location>
</feature>
<feature type="transmembrane region" description="Helical" evidence="6">
    <location>
        <begin position="143"/>
        <end position="166"/>
    </location>
</feature>
<comment type="caution">
    <text evidence="8">The sequence shown here is derived from an EMBL/GenBank/DDBJ whole genome shotgun (WGS) entry which is preliminary data.</text>
</comment>
<evidence type="ECO:0000256" key="4">
    <source>
        <dbReference type="ARBA" id="ARBA00022989"/>
    </source>
</evidence>
<feature type="transmembrane region" description="Helical" evidence="6">
    <location>
        <begin position="7"/>
        <end position="25"/>
    </location>
</feature>
<keyword evidence="4 6" id="KW-1133">Transmembrane helix</keyword>
<organism evidence="8 9">
    <name type="scientific">Floccifex porci</name>
    <dbReference type="NCBI Taxonomy" id="2606629"/>
    <lineage>
        <taxon>Bacteria</taxon>
        <taxon>Bacillati</taxon>
        <taxon>Bacillota</taxon>
        <taxon>Erysipelotrichia</taxon>
        <taxon>Erysipelotrichales</taxon>
        <taxon>Erysipelotrichaceae</taxon>
        <taxon>Floccifex</taxon>
    </lineage>
</organism>
<dbReference type="InterPro" id="IPR000620">
    <property type="entry name" value="EamA_dom"/>
</dbReference>
<evidence type="ECO:0000256" key="1">
    <source>
        <dbReference type="ARBA" id="ARBA00004141"/>
    </source>
</evidence>
<dbReference type="PANTHER" id="PTHR22911">
    <property type="entry name" value="ACYL-MALONYL CONDENSING ENZYME-RELATED"/>
    <property type="match status" value="1"/>
</dbReference>
<keyword evidence="3 6" id="KW-0812">Transmembrane</keyword>
<evidence type="ECO:0000256" key="3">
    <source>
        <dbReference type="ARBA" id="ARBA00022692"/>
    </source>
</evidence>
<comment type="subcellular location">
    <subcellularLocation>
        <location evidence="1">Membrane</location>
        <topology evidence="1">Multi-pass membrane protein</topology>
    </subcellularLocation>
</comment>
<dbReference type="GO" id="GO:0016020">
    <property type="term" value="C:membrane"/>
    <property type="evidence" value="ECO:0007669"/>
    <property type="project" value="UniProtKB-SubCell"/>
</dbReference>
<reference evidence="8 9" key="1">
    <citation type="submission" date="2019-08" db="EMBL/GenBank/DDBJ databases">
        <title>In-depth cultivation of the pig gut microbiome towards novel bacterial diversity and tailored functional studies.</title>
        <authorList>
            <person name="Wylensek D."/>
            <person name="Hitch T.C.A."/>
            <person name="Clavel T."/>
        </authorList>
    </citation>
    <scope>NUCLEOTIDE SEQUENCE [LARGE SCALE GENOMIC DNA]</scope>
    <source>
        <strain evidence="8 9">LKV-178-WT-2G</strain>
    </source>
</reference>
<feature type="domain" description="EamA" evidence="7">
    <location>
        <begin position="6"/>
        <end position="137"/>
    </location>
</feature>
<proteinExistence type="inferred from homology"/>
<feature type="transmembrane region" description="Helical" evidence="6">
    <location>
        <begin position="178"/>
        <end position="200"/>
    </location>
</feature>
<feature type="transmembrane region" description="Helical" evidence="6">
    <location>
        <begin position="66"/>
        <end position="86"/>
    </location>
</feature>
<protein>
    <submittedName>
        <fullName evidence="8">DMT family transporter</fullName>
    </submittedName>
</protein>
<comment type="similarity">
    <text evidence="2">Belongs to the EamA transporter family.</text>
</comment>
<sequence length="284" mass="31525">MSQKYKGILYIIISAFFFALMGVFVKCSGDIPSIEKSFFRNLIACLFALVLLIRSKEKIIYKKENLPLLVLRSTLGTIGILCNFYAVDHLILSDASMLNKLSPFFVVLFSYLFLKEKASLFEMGCVTIAFAGSLFIIRPSLDFVSILPAIIGLIGAIGAGSAYTCVRALSLRKEKGTKIVFFFSAFSCLVTLPYLIFNYYPISLKQFILLLCAGLCAAGGQFSITAAYANAPAKDISAFDYSQVLFSTLFSYMIFHQIPTSSSWIGYLIIITTGILLFLKQRKK</sequence>
<dbReference type="AlphaFoldDB" id="A0A7X2N296"/>
<evidence type="ECO:0000256" key="6">
    <source>
        <dbReference type="SAM" id="Phobius"/>
    </source>
</evidence>
<dbReference type="RefSeq" id="WP_154459624.1">
    <property type="nucleotide sequence ID" value="NZ_VUMM01000004.1"/>
</dbReference>
<evidence type="ECO:0000256" key="2">
    <source>
        <dbReference type="ARBA" id="ARBA00007362"/>
    </source>
</evidence>
<accession>A0A7X2N296</accession>
<feature type="transmembrane region" description="Helical" evidence="6">
    <location>
        <begin position="121"/>
        <end position="137"/>
    </location>
</feature>
<feature type="domain" description="EamA" evidence="7">
    <location>
        <begin position="149"/>
        <end position="277"/>
    </location>
</feature>
<keyword evidence="9" id="KW-1185">Reference proteome</keyword>
<keyword evidence="5 6" id="KW-0472">Membrane</keyword>
<evidence type="ECO:0000313" key="9">
    <source>
        <dbReference type="Proteomes" id="UP000470082"/>
    </source>
</evidence>
<dbReference type="EMBL" id="VUMM01000004">
    <property type="protein sequence ID" value="MSS01154.1"/>
    <property type="molecule type" value="Genomic_DNA"/>
</dbReference>
<dbReference type="InterPro" id="IPR037185">
    <property type="entry name" value="EmrE-like"/>
</dbReference>
<gene>
    <name evidence="8" type="ORF">FYJ50_03380</name>
</gene>
<evidence type="ECO:0000313" key="8">
    <source>
        <dbReference type="EMBL" id="MSS01154.1"/>
    </source>
</evidence>